<dbReference type="EMBL" id="JPQT01000103">
    <property type="protein sequence ID" value="KFE51530.1"/>
    <property type="molecule type" value="Genomic_DNA"/>
</dbReference>
<dbReference type="GO" id="GO:0010628">
    <property type="term" value="P:positive regulation of gene expression"/>
    <property type="evidence" value="ECO:0007669"/>
    <property type="project" value="TreeGrafter"/>
</dbReference>
<dbReference type="InterPro" id="IPR036388">
    <property type="entry name" value="WH-like_DNA-bd_sf"/>
</dbReference>
<dbReference type="PROSITE" id="PS50931">
    <property type="entry name" value="HTH_LYSR"/>
    <property type="match status" value="1"/>
</dbReference>
<evidence type="ECO:0000256" key="4">
    <source>
        <dbReference type="ARBA" id="ARBA00023163"/>
    </source>
</evidence>
<dbReference type="Gene3D" id="3.40.190.290">
    <property type="match status" value="1"/>
</dbReference>
<dbReference type="GO" id="GO:0043565">
    <property type="term" value="F:sequence-specific DNA binding"/>
    <property type="evidence" value="ECO:0007669"/>
    <property type="project" value="TreeGrafter"/>
</dbReference>
<reference evidence="6 7" key="1">
    <citation type="submission" date="2014-07" db="EMBL/GenBank/DDBJ databases">
        <title>Draft Genome Sequences of Environmental Pseudomonas syringae strains.</title>
        <authorList>
            <person name="Baltrus D.A."/>
            <person name="Berge O."/>
            <person name="Morris C."/>
        </authorList>
    </citation>
    <scope>NUCLEOTIDE SEQUENCE [LARGE SCALE GENOMIC DNA]</scope>
    <source>
        <strain evidence="6 7">CEB003</strain>
    </source>
</reference>
<name>A0A085V7W7_PSESX</name>
<comment type="similarity">
    <text evidence="1">Belongs to the LysR transcriptional regulatory family.</text>
</comment>
<keyword evidence="3" id="KW-0238">DNA-binding</keyword>
<evidence type="ECO:0000313" key="7">
    <source>
        <dbReference type="Proteomes" id="UP000028643"/>
    </source>
</evidence>
<dbReference type="Pfam" id="PF00126">
    <property type="entry name" value="HTH_1"/>
    <property type="match status" value="1"/>
</dbReference>
<sequence>MLNTKGLEALRAFVETGSVTQASVRLNRTQPQVGRLLANLEEEVGFTLFHRSKKRLSLTPDGWSFYRQVDRHLASQESLQKLAGRLKSRQNHHVRVLTAPHLSNSIVNDALAIMAQRSEQFSASVDSRVRLDIETWVGQENFDLGITVLPLDNPLLEVEPFISVNVVAAMNAENPLASKSVITADDLSGASLIALHPRSVVRQSLTRLIADLETPPLIRFETTNGILACQLAARGLGVAISDPFIATSSEVPLVLRPFEPAITLDYGFIFPIWQERSKTVIELAALIREHAHQRIATIESGYPAR</sequence>
<accession>A0A085V7W7</accession>
<feature type="domain" description="HTH lysR-type" evidence="5">
    <location>
        <begin position="2"/>
        <end position="59"/>
    </location>
</feature>
<dbReference type="PANTHER" id="PTHR30427">
    <property type="entry name" value="TRANSCRIPTIONAL ACTIVATOR PROTEIN LYSR"/>
    <property type="match status" value="1"/>
</dbReference>
<dbReference type="AlphaFoldDB" id="A0A085V7W7"/>
<dbReference type="Gene3D" id="1.10.10.10">
    <property type="entry name" value="Winged helix-like DNA-binding domain superfamily/Winged helix DNA-binding domain"/>
    <property type="match status" value="1"/>
</dbReference>
<dbReference type="GO" id="GO:0003700">
    <property type="term" value="F:DNA-binding transcription factor activity"/>
    <property type="evidence" value="ECO:0007669"/>
    <property type="project" value="InterPro"/>
</dbReference>
<keyword evidence="4" id="KW-0804">Transcription</keyword>
<evidence type="ECO:0000256" key="3">
    <source>
        <dbReference type="ARBA" id="ARBA00023125"/>
    </source>
</evidence>
<organism evidence="6 7">
    <name type="scientific">Pseudomonas syringae</name>
    <dbReference type="NCBI Taxonomy" id="317"/>
    <lineage>
        <taxon>Bacteria</taxon>
        <taxon>Pseudomonadati</taxon>
        <taxon>Pseudomonadota</taxon>
        <taxon>Gammaproteobacteria</taxon>
        <taxon>Pseudomonadales</taxon>
        <taxon>Pseudomonadaceae</taxon>
        <taxon>Pseudomonas</taxon>
    </lineage>
</organism>
<dbReference type="InterPro" id="IPR005119">
    <property type="entry name" value="LysR_subst-bd"/>
</dbReference>
<dbReference type="SUPFAM" id="SSF53850">
    <property type="entry name" value="Periplasmic binding protein-like II"/>
    <property type="match status" value="1"/>
</dbReference>
<proteinExistence type="inferred from homology"/>
<protein>
    <submittedName>
        <fullName evidence="6">LysR family transcriptional regulator</fullName>
    </submittedName>
</protein>
<dbReference type="Proteomes" id="UP000028643">
    <property type="component" value="Unassembled WGS sequence"/>
</dbReference>
<evidence type="ECO:0000256" key="1">
    <source>
        <dbReference type="ARBA" id="ARBA00009437"/>
    </source>
</evidence>
<evidence type="ECO:0000259" key="5">
    <source>
        <dbReference type="PROSITE" id="PS50931"/>
    </source>
</evidence>
<dbReference type="InterPro" id="IPR036390">
    <property type="entry name" value="WH_DNA-bd_sf"/>
</dbReference>
<comment type="caution">
    <text evidence="6">The sequence shown here is derived from an EMBL/GenBank/DDBJ whole genome shotgun (WGS) entry which is preliminary data.</text>
</comment>
<evidence type="ECO:0000256" key="2">
    <source>
        <dbReference type="ARBA" id="ARBA00023015"/>
    </source>
</evidence>
<dbReference type="RefSeq" id="WP_020291129.1">
    <property type="nucleotide sequence ID" value="NZ_JPQT01000103.1"/>
</dbReference>
<keyword evidence="2" id="KW-0805">Transcription regulation</keyword>
<dbReference type="PATRIC" id="fig|317.174.peg.2496"/>
<dbReference type="InterPro" id="IPR000847">
    <property type="entry name" value="LysR_HTH_N"/>
</dbReference>
<dbReference type="SUPFAM" id="SSF46785">
    <property type="entry name" value="Winged helix' DNA-binding domain"/>
    <property type="match status" value="1"/>
</dbReference>
<gene>
    <name evidence="6" type="ORF">IV02_12145</name>
</gene>
<dbReference type="PANTHER" id="PTHR30427:SF1">
    <property type="entry name" value="TRANSCRIPTIONAL ACTIVATOR PROTEIN LYSR"/>
    <property type="match status" value="1"/>
</dbReference>
<dbReference type="Pfam" id="PF03466">
    <property type="entry name" value="LysR_substrate"/>
    <property type="match status" value="1"/>
</dbReference>
<evidence type="ECO:0000313" key="6">
    <source>
        <dbReference type="EMBL" id="KFE51530.1"/>
    </source>
</evidence>